<keyword evidence="5 6" id="KW-0472">Membrane</keyword>
<dbReference type="GO" id="GO:0022857">
    <property type="term" value="F:transmembrane transporter activity"/>
    <property type="evidence" value="ECO:0007669"/>
    <property type="project" value="InterPro"/>
</dbReference>
<evidence type="ECO:0000313" key="10">
    <source>
        <dbReference type="Proteomes" id="UP000540014"/>
    </source>
</evidence>
<dbReference type="AlphaFoldDB" id="A0A7X9RJB6"/>
<keyword evidence="4 6" id="KW-1133">Transmembrane helix</keyword>
<dbReference type="PROSITE" id="PS00216">
    <property type="entry name" value="SUGAR_TRANSPORT_1"/>
    <property type="match status" value="1"/>
</dbReference>
<keyword evidence="3 6" id="KW-0812">Transmembrane</keyword>
<dbReference type="Gene3D" id="1.20.1250.20">
    <property type="entry name" value="MFS general substrate transporter like domains"/>
    <property type="match status" value="1"/>
</dbReference>
<dbReference type="GO" id="GO:0005886">
    <property type="term" value="C:plasma membrane"/>
    <property type="evidence" value="ECO:0007669"/>
    <property type="project" value="UniProtKB-SubCell"/>
</dbReference>
<evidence type="ECO:0000256" key="1">
    <source>
        <dbReference type="ARBA" id="ARBA00004651"/>
    </source>
</evidence>
<feature type="transmembrane region" description="Helical" evidence="6">
    <location>
        <begin position="137"/>
        <end position="154"/>
    </location>
</feature>
<evidence type="ECO:0000256" key="6">
    <source>
        <dbReference type="SAM" id="Phobius"/>
    </source>
</evidence>
<dbReference type="Proteomes" id="UP001212981">
    <property type="component" value="Unassembled WGS sequence"/>
</dbReference>
<dbReference type="PROSITE" id="PS50850">
    <property type="entry name" value="MFS"/>
    <property type="match status" value="1"/>
</dbReference>
<evidence type="ECO:0000313" key="8">
    <source>
        <dbReference type="EMBL" id="MDB7981815.1"/>
    </source>
</evidence>
<evidence type="ECO:0000313" key="9">
    <source>
        <dbReference type="EMBL" id="NME45277.1"/>
    </source>
</evidence>
<dbReference type="EMBL" id="JABAFR010000031">
    <property type="protein sequence ID" value="NME45277.1"/>
    <property type="molecule type" value="Genomic_DNA"/>
</dbReference>
<dbReference type="PANTHER" id="PTHR23530">
    <property type="entry name" value="TRANSPORT PROTEIN-RELATED"/>
    <property type="match status" value="1"/>
</dbReference>
<feature type="transmembrane region" description="Helical" evidence="6">
    <location>
        <begin position="244"/>
        <end position="264"/>
    </location>
</feature>
<feature type="transmembrane region" description="Helical" evidence="6">
    <location>
        <begin position="361"/>
        <end position="382"/>
    </location>
</feature>
<accession>A0A7X9RJB6</accession>
<comment type="caution">
    <text evidence="9">The sequence shown here is derived from an EMBL/GenBank/DDBJ whole genome shotgun (WGS) entry which is preliminary data.</text>
</comment>
<organism evidence="9 10">
    <name type="scientific">Faecalicoccus pleomorphus</name>
    <dbReference type="NCBI Taxonomy" id="1323"/>
    <lineage>
        <taxon>Bacteria</taxon>
        <taxon>Bacillati</taxon>
        <taxon>Bacillota</taxon>
        <taxon>Erysipelotrichia</taxon>
        <taxon>Erysipelotrichales</taxon>
        <taxon>Erysipelotrichaceae</taxon>
        <taxon>Faecalicoccus</taxon>
    </lineage>
</organism>
<keyword evidence="2" id="KW-0813">Transport</keyword>
<dbReference type="InterPro" id="IPR053160">
    <property type="entry name" value="MFS_DHA3_Transporter"/>
</dbReference>
<reference evidence="8" key="2">
    <citation type="submission" date="2023-01" db="EMBL/GenBank/DDBJ databases">
        <title>Human gut microbiome strain richness.</title>
        <authorList>
            <person name="Chen-Liaw A."/>
        </authorList>
    </citation>
    <scope>NUCLEOTIDE SEQUENCE</scope>
    <source>
        <strain evidence="8">D8_m1001271B151109d0_201107</strain>
    </source>
</reference>
<feature type="transmembrane region" description="Helical" evidence="6">
    <location>
        <begin position="7"/>
        <end position="29"/>
    </location>
</feature>
<feature type="transmembrane region" description="Helical" evidence="6">
    <location>
        <begin position="160"/>
        <end position="179"/>
    </location>
</feature>
<name>A0A7X9RJB6_9FIRM</name>
<evidence type="ECO:0000256" key="4">
    <source>
        <dbReference type="ARBA" id="ARBA00022989"/>
    </source>
</evidence>
<evidence type="ECO:0000256" key="3">
    <source>
        <dbReference type="ARBA" id="ARBA00022692"/>
    </source>
</evidence>
<feature type="transmembrane region" description="Helical" evidence="6">
    <location>
        <begin position="334"/>
        <end position="354"/>
    </location>
</feature>
<dbReference type="Proteomes" id="UP000540014">
    <property type="component" value="Unassembled WGS sequence"/>
</dbReference>
<gene>
    <name evidence="9" type="ORF">HF861_10385</name>
    <name evidence="8" type="ORF">PND82_03155</name>
</gene>
<feature type="transmembrane region" description="Helical" evidence="6">
    <location>
        <begin position="276"/>
        <end position="301"/>
    </location>
</feature>
<dbReference type="InterPro" id="IPR020846">
    <property type="entry name" value="MFS_dom"/>
</dbReference>
<evidence type="ECO:0000256" key="5">
    <source>
        <dbReference type="ARBA" id="ARBA00023136"/>
    </source>
</evidence>
<dbReference type="InterPro" id="IPR036259">
    <property type="entry name" value="MFS_trans_sf"/>
</dbReference>
<comment type="subcellular location">
    <subcellularLocation>
        <location evidence="1">Cell membrane</location>
        <topology evidence="1">Multi-pass membrane protein</topology>
    </subcellularLocation>
</comment>
<dbReference type="InterPro" id="IPR005829">
    <property type="entry name" value="Sugar_transporter_CS"/>
</dbReference>
<dbReference type="PANTHER" id="PTHR23530:SF1">
    <property type="entry name" value="PERMEASE, MAJOR FACILITATOR SUPERFAMILY-RELATED"/>
    <property type="match status" value="1"/>
</dbReference>
<feature type="transmembrane region" description="Helical" evidence="6">
    <location>
        <begin position="207"/>
        <end position="224"/>
    </location>
</feature>
<proteinExistence type="predicted"/>
<protein>
    <submittedName>
        <fullName evidence="9">MFS transporter</fullName>
    </submittedName>
</protein>
<dbReference type="SUPFAM" id="SSF103473">
    <property type="entry name" value="MFS general substrate transporter"/>
    <property type="match status" value="1"/>
</dbReference>
<dbReference type="Pfam" id="PF07690">
    <property type="entry name" value="MFS_1"/>
    <property type="match status" value="1"/>
</dbReference>
<evidence type="ECO:0000259" key="7">
    <source>
        <dbReference type="PROSITE" id="PS50850"/>
    </source>
</evidence>
<evidence type="ECO:0000256" key="2">
    <source>
        <dbReference type="ARBA" id="ARBA00022448"/>
    </source>
</evidence>
<dbReference type="EMBL" id="JAQLXO010000002">
    <property type="protein sequence ID" value="MDB7981815.1"/>
    <property type="molecule type" value="Genomic_DNA"/>
</dbReference>
<reference evidence="9 10" key="1">
    <citation type="submission" date="2020-04" db="EMBL/GenBank/DDBJ databases">
        <authorList>
            <person name="Hitch T.C.A."/>
            <person name="Wylensek D."/>
            <person name="Clavel T."/>
        </authorList>
    </citation>
    <scope>NUCLEOTIDE SEQUENCE [LARGE SCALE GENOMIC DNA]</scope>
    <source>
        <strain evidence="9 10">BSM-383-APC-22F</strain>
    </source>
</reference>
<dbReference type="RefSeq" id="WP_168966479.1">
    <property type="nucleotide sequence ID" value="NZ_JABAFR010000031.1"/>
</dbReference>
<dbReference type="InterPro" id="IPR011701">
    <property type="entry name" value="MFS"/>
</dbReference>
<feature type="domain" description="Major facilitator superfamily (MFS) profile" evidence="7">
    <location>
        <begin position="1"/>
        <end position="385"/>
    </location>
</feature>
<sequence length="390" mass="44322">MRYKANIYVFLIYDFLTNLSPLAFIYTLYLTQQEITLTHAGTLLGVYQLSKLLFEIPSGFISDKLGRKKCGIFGQSVFILFLFITLFSRSFIVLFLGSVLRGIAYAFLSGTADCIFNESILKSSPNKMDFWLSIDKCLFYTSIGLSGIIGGFLATFRYDIVFYFDILMQFLSLLCIFQFRETSLTKMSRKQNDIKVSLKKAIKNRKIVYLLLLPSIIAIIFLPYEDYYSVILRSQSIPEFEMGILTGMPLLISAVAGMFTQKLNQKFGYGFTVKGLPILSAIIFSIMIVFLDHVFAAWGLYVLCEALSNINNTSYNSCFQKEIESTSRATLMSLRSFGIALTAIVISPIVGWSCDHFGFKLTFLTSAFICLFILFFINLVYLNEESFELQ</sequence>